<dbReference type="InterPro" id="IPR027417">
    <property type="entry name" value="P-loop_NTPase"/>
</dbReference>
<keyword evidence="3" id="KW-0812">Transmembrane</keyword>
<dbReference type="Proteomes" id="UP000324800">
    <property type="component" value="Unassembled WGS sequence"/>
</dbReference>
<keyword evidence="4" id="KW-0418">Kinase</keyword>
<keyword evidence="3" id="KW-1133">Transmembrane helix</keyword>
<gene>
    <name evidence="4" type="ORF">EZS28_001218</name>
</gene>
<dbReference type="HAMAP" id="MF_00376">
    <property type="entry name" value="Dephospho_CoA_kinase"/>
    <property type="match status" value="1"/>
</dbReference>
<dbReference type="SUPFAM" id="SSF52540">
    <property type="entry name" value="P-loop containing nucleoside triphosphate hydrolases"/>
    <property type="match status" value="1"/>
</dbReference>
<dbReference type="Gene3D" id="3.40.50.300">
    <property type="entry name" value="P-loop containing nucleotide triphosphate hydrolases"/>
    <property type="match status" value="1"/>
</dbReference>
<dbReference type="NCBIfam" id="TIGR00152">
    <property type="entry name" value="dephospho-CoA kinase"/>
    <property type="match status" value="1"/>
</dbReference>
<keyword evidence="2" id="KW-0067">ATP-binding</keyword>
<evidence type="ECO:0000313" key="4">
    <source>
        <dbReference type="EMBL" id="KAA6403253.1"/>
    </source>
</evidence>
<dbReference type="CDD" id="cd02022">
    <property type="entry name" value="DPCK"/>
    <property type="match status" value="1"/>
</dbReference>
<evidence type="ECO:0000256" key="3">
    <source>
        <dbReference type="SAM" id="Phobius"/>
    </source>
</evidence>
<dbReference type="GO" id="GO:0015937">
    <property type="term" value="P:coenzyme A biosynthetic process"/>
    <property type="evidence" value="ECO:0007669"/>
    <property type="project" value="InterPro"/>
</dbReference>
<feature type="transmembrane region" description="Helical" evidence="3">
    <location>
        <begin position="194"/>
        <end position="215"/>
    </location>
</feature>
<evidence type="ECO:0000256" key="1">
    <source>
        <dbReference type="ARBA" id="ARBA00022741"/>
    </source>
</evidence>
<proteinExistence type="inferred from homology"/>
<evidence type="ECO:0000256" key="2">
    <source>
        <dbReference type="ARBA" id="ARBA00022840"/>
    </source>
</evidence>
<dbReference type="AlphaFoldDB" id="A0A5J4X877"/>
<sequence length="216" mass="24188">MLIIGLSGGIASGKSTVSNFLCKNIPILDADSIVAQIYQPGKEGHQRVVALFGKEILCDDQQIDRKKLGNLIFNDSVKRESLNKAIHRCTKIVILDIPLLFEGPSIGRAIVGKTICVYVNEDIQKERLMKRNNLNEYDACSRINAQMPIEKKKKLADIIIDNSGNIDETKNNVENIIIDLNKALTVRFPIIPPLWIALLMCILLIIVFIPLFCILH</sequence>
<dbReference type="PANTHER" id="PTHR10695">
    <property type="entry name" value="DEPHOSPHO-COA KINASE-RELATED"/>
    <property type="match status" value="1"/>
</dbReference>
<comment type="caution">
    <text evidence="4">The sequence shown here is derived from an EMBL/GenBank/DDBJ whole genome shotgun (WGS) entry which is preliminary data.</text>
</comment>
<protein>
    <submittedName>
        <fullName evidence="4">Dephospho-CoA kinase</fullName>
    </submittedName>
</protein>
<name>A0A5J4X877_9EUKA</name>
<dbReference type="EMBL" id="SNRW01000121">
    <property type="protein sequence ID" value="KAA6403253.1"/>
    <property type="molecule type" value="Genomic_DNA"/>
</dbReference>
<dbReference type="GO" id="GO:0004140">
    <property type="term" value="F:dephospho-CoA kinase activity"/>
    <property type="evidence" value="ECO:0007669"/>
    <property type="project" value="InterPro"/>
</dbReference>
<evidence type="ECO:0000313" key="5">
    <source>
        <dbReference type="Proteomes" id="UP000324800"/>
    </source>
</evidence>
<dbReference type="GO" id="GO:0005524">
    <property type="term" value="F:ATP binding"/>
    <property type="evidence" value="ECO:0007669"/>
    <property type="project" value="UniProtKB-KW"/>
</dbReference>
<dbReference type="Pfam" id="PF01121">
    <property type="entry name" value="CoaE"/>
    <property type="match status" value="1"/>
</dbReference>
<keyword evidence="4" id="KW-0808">Transferase</keyword>
<keyword evidence="1" id="KW-0547">Nucleotide-binding</keyword>
<reference evidence="4 5" key="1">
    <citation type="submission" date="2019-03" db="EMBL/GenBank/DDBJ databases">
        <title>Single cell metagenomics reveals metabolic interactions within the superorganism composed of flagellate Streblomastix strix and complex community of Bacteroidetes bacteria on its surface.</title>
        <authorList>
            <person name="Treitli S.C."/>
            <person name="Kolisko M."/>
            <person name="Husnik F."/>
            <person name="Keeling P."/>
            <person name="Hampl V."/>
        </authorList>
    </citation>
    <scope>NUCLEOTIDE SEQUENCE [LARGE SCALE GENOMIC DNA]</scope>
    <source>
        <strain evidence="4">ST1C</strain>
    </source>
</reference>
<dbReference type="PANTHER" id="PTHR10695:SF46">
    <property type="entry name" value="BIFUNCTIONAL COENZYME A SYNTHASE-RELATED"/>
    <property type="match status" value="1"/>
</dbReference>
<dbReference type="PROSITE" id="PS51219">
    <property type="entry name" value="DPCK"/>
    <property type="match status" value="1"/>
</dbReference>
<organism evidence="4 5">
    <name type="scientific">Streblomastix strix</name>
    <dbReference type="NCBI Taxonomy" id="222440"/>
    <lineage>
        <taxon>Eukaryota</taxon>
        <taxon>Metamonada</taxon>
        <taxon>Preaxostyla</taxon>
        <taxon>Oxymonadida</taxon>
        <taxon>Streblomastigidae</taxon>
        <taxon>Streblomastix</taxon>
    </lineage>
</organism>
<keyword evidence="3" id="KW-0472">Membrane</keyword>
<dbReference type="InterPro" id="IPR001977">
    <property type="entry name" value="Depp_CoAkinase"/>
</dbReference>
<accession>A0A5J4X877</accession>
<dbReference type="OrthoDB" id="247245at2759"/>